<evidence type="ECO:0000256" key="5">
    <source>
        <dbReference type="ARBA" id="ARBA00023163"/>
    </source>
</evidence>
<dbReference type="GO" id="GO:0005634">
    <property type="term" value="C:nucleus"/>
    <property type="evidence" value="ECO:0007669"/>
    <property type="project" value="UniProtKB-SubCell"/>
</dbReference>
<evidence type="ECO:0000313" key="9">
    <source>
        <dbReference type="EMBL" id="KAK8949305.1"/>
    </source>
</evidence>
<evidence type="ECO:0000256" key="6">
    <source>
        <dbReference type="ARBA" id="ARBA00023242"/>
    </source>
</evidence>
<dbReference type="FunFam" id="4.10.280.10:FF:000022">
    <property type="entry name" value="Basic helix-loop-helix transcription factor"/>
    <property type="match status" value="1"/>
</dbReference>
<dbReference type="SUPFAM" id="SSF47459">
    <property type="entry name" value="HLH, helix-loop-helix DNA-binding domain"/>
    <property type="match status" value="1"/>
</dbReference>
<evidence type="ECO:0000256" key="7">
    <source>
        <dbReference type="SAM" id="MobiDB-lite"/>
    </source>
</evidence>
<evidence type="ECO:0000256" key="4">
    <source>
        <dbReference type="ARBA" id="ARBA00023125"/>
    </source>
</evidence>
<evidence type="ECO:0000313" key="10">
    <source>
        <dbReference type="Proteomes" id="UP001418222"/>
    </source>
</evidence>
<dbReference type="CDD" id="cd11454">
    <property type="entry name" value="bHLH_AtIND_like"/>
    <property type="match status" value="1"/>
</dbReference>
<dbReference type="Gene3D" id="4.10.280.10">
    <property type="entry name" value="Helix-loop-helix DNA-binding domain"/>
    <property type="match status" value="1"/>
</dbReference>
<evidence type="ECO:0000256" key="2">
    <source>
        <dbReference type="ARBA" id="ARBA00005510"/>
    </source>
</evidence>
<comment type="subcellular location">
    <subcellularLocation>
        <location evidence="1">Nucleus</location>
    </subcellularLocation>
</comment>
<dbReference type="EMBL" id="JBBWWQ010000004">
    <property type="protein sequence ID" value="KAK8949305.1"/>
    <property type="molecule type" value="Genomic_DNA"/>
</dbReference>
<comment type="caution">
    <text evidence="9">The sequence shown here is derived from an EMBL/GenBank/DDBJ whole genome shotgun (WGS) entry which is preliminary data.</text>
</comment>
<feature type="domain" description="BHLH" evidence="8">
    <location>
        <begin position="234"/>
        <end position="283"/>
    </location>
</feature>
<keyword evidence="4" id="KW-0238">DNA-binding</keyword>
<dbReference type="InterPro" id="IPR045843">
    <property type="entry name" value="IND-like"/>
</dbReference>
<dbReference type="GO" id="GO:0046983">
    <property type="term" value="F:protein dimerization activity"/>
    <property type="evidence" value="ECO:0007669"/>
    <property type="project" value="InterPro"/>
</dbReference>
<feature type="compositionally biased region" description="Low complexity" evidence="7">
    <location>
        <begin position="208"/>
        <end position="218"/>
    </location>
</feature>
<dbReference type="Proteomes" id="UP001418222">
    <property type="component" value="Unassembled WGS sequence"/>
</dbReference>
<dbReference type="InterPro" id="IPR011598">
    <property type="entry name" value="bHLH_dom"/>
</dbReference>
<keyword evidence="10" id="KW-1185">Reference proteome</keyword>
<sequence>MERCGFVPELIFWNSFEEEMQLEEETNAMPPPPLLDLIADQQRSGNIMSTIWPDNYYNGGNGVYCCLDDINASYGQSTNDRATEEERFAASFIQIDAAYQFEGLLSPNEASSTHDFTCTPWINAAPEQCNNFDVVAAGSSARKKKKPEFELSSTKAAKKLRCKKKKVNQGGHDQEVISNAAGLNVQSTSGCSSEEDHVLNGSQESNRGGSTSSGSKTSAAALNITGKARAERGGATDPQSLYARKRRERINERLRILQNLVPNGTKVDISTMLEEAVQYVKFLQLQIQLLSSDKLWKYAPLAYNGMNVELASMIRATKQ</sequence>
<dbReference type="PANTHER" id="PTHR16223">
    <property type="entry name" value="TRANSCRIPTION FACTOR BHLH83-RELATED"/>
    <property type="match status" value="1"/>
</dbReference>
<dbReference type="AlphaFoldDB" id="A0AAP0BSG1"/>
<dbReference type="PANTHER" id="PTHR16223:SF338">
    <property type="entry name" value="TRANSCRIPTION FACTOR RSL2"/>
    <property type="match status" value="1"/>
</dbReference>
<evidence type="ECO:0000256" key="1">
    <source>
        <dbReference type="ARBA" id="ARBA00004123"/>
    </source>
</evidence>
<dbReference type="GO" id="GO:0000981">
    <property type="term" value="F:DNA-binding transcription factor activity, RNA polymerase II-specific"/>
    <property type="evidence" value="ECO:0007669"/>
    <property type="project" value="TreeGrafter"/>
</dbReference>
<dbReference type="GO" id="GO:0000978">
    <property type="term" value="F:RNA polymerase II cis-regulatory region sequence-specific DNA binding"/>
    <property type="evidence" value="ECO:0007669"/>
    <property type="project" value="TreeGrafter"/>
</dbReference>
<proteinExistence type="inferred from homology"/>
<protein>
    <submittedName>
        <fullName evidence="9">Transcription factor bHLH85</fullName>
    </submittedName>
</protein>
<keyword evidence="6" id="KW-0539">Nucleus</keyword>
<dbReference type="Pfam" id="PF00010">
    <property type="entry name" value="HLH"/>
    <property type="match status" value="1"/>
</dbReference>
<gene>
    <name evidence="9" type="primary">BHLH85</name>
    <name evidence="9" type="ORF">KSP39_PZI005070</name>
</gene>
<organism evidence="9 10">
    <name type="scientific">Platanthera zijinensis</name>
    <dbReference type="NCBI Taxonomy" id="2320716"/>
    <lineage>
        <taxon>Eukaryota</taxon>
        <taxon>Viridiplantae</taxon>
        <taxon>Streptophyta</taxon>
        <taxon>Embryophyta</taxon>
        <taxon>Tracheophyta</taxon>
        <taxon>Spermatophyta</taxon>
        <taxon>Magnoliopsida</taxon>
        <taxon>Liliopsida</taxon>
        <taxon>Asparagales</taxon>
        <taxon>Orchidaceae</taxon>
        <taxon>Orchidoideae</taxon>
        <taxon>Orchideae</taxon>
        <taxon>Orchidinae</taxon>
        <taxon>Platanthera</taxon>
    </lineage>
</organism>
<dbReference type="SMART" id="SM00353">
    <property type="entry name" value="HLH"/>
    <property type="match status" value="1"/>
</dbReference>
<dbReference type="InterPro" id="IPR036638">
    <property type="entry name" value="HLH_DNA-bd_sf"/>
</dbReference>
<evidence type="ECO:0000256" key="3">
    <source>
        <dbReference type="ARBA" id="ARBA00023015"/>
    </source>
</evidence>
<accession>A0AAP0BSG1</accession>
<dbReference type="PROSITE" id="PS50888">
    <property type="entry name" value="BHLH"/>
    <property type="match status" value="1"/>
</dbReference>
<keyword evidence="3" id="KW-0805">Transcription regulation</keyword>
<evidence type="ECO:0000259" key="8">
    <source>
        <dbReference type="PROSITE" id="PS50888"/>
    </source>
</evidence>
<name>A0AAP0BSG1_9ASPA</name>
<keyword evidence="5" id="KW-0804">Transcription</keyword>
<reference evidence="9 10" key="1">
    <citation type="journal article" date="2022" name="Nat. Plants">
        <title>Genomes of leafy and leafless Platanthera orchids illuminate the evolution of mycoheterotrophy.</title>
        <authorList>
            <person name="Li M.H."/>
            <person name="Liu K.W."/>
            <person name="Li Z."/>
            <person name="Lu H.C."/>
            <person name="Ye Q.L."/>
            <person name="Zhang D."/>
            <person name="Wang J.Y."/>
            <person name="Li Y.F."/>
            <person name="Zhong Z.M."/>
            <person name="Liu X."/>
            <person name="Yu X."/>
            <person name="Liu D.K."/>
            <person name="Tu X.D."/>
            <person name="Liu B."/>
            <person name="Hao Y."/>
            <person name="Liao X.Y."/>
            <person name="Jiang Y.T."/>
            <person name="Sun W.H."/>
            <person name="Chen J."/>
            <person name="Chen Y.Q."/>
            <person name="Ai Y."/>
            <person name="Zhai J.W."/>
            <person name="Wu S.S."/>
            <person name="Zhou Z."/>
            <person name="Hsiao Y.Y."/>
            <person name="Wu W.L."/>
            <person name="Chen Y.Y."/>
            <person name="Lin Y.F."/>
            <person name="Hsu J.L."/>
            <person name="Li C.Y."/>
            <person name="Wang Z.W."/>
            <person name="Zhao X."/>
            <person name="Zhong W.Y."/>
            <person name="Ma X.K."/>
            <person name="Ma L."/>
            <person name="Huang J."/>
            <person name="Chen G.Z."/>
            <person name="Huang M.Z."/>
            <person name="Huang L."/>
            <person name="Peng D.H."/>
            <person name="Luo Y.B."/>
            <person name="Zou S.Q."/>
            <person name="Chen S.P."/>
            <person name="Lan S."/>
            <person name="Tsai W.C."/>
            <person name="Van de Peer Y."/>
            <person name="Liu Z.J."/>
        </authorList>
    </citation>
    <scope>NUCLEOTIDE SEQUENCE [LARGE SCALE GENOMIC DNA]</scope>
    <source>
        <strain evidence="9">Lor287</strain>
    </source>
</reference>
<comment type="similarity">
    <text evidence="2">Belongs to the bHLH protein family.</text>
</comment>
<feature type="region of interest" description="Disordered" evidence="7">
    <location>
        <begin position="161"/>
        <end position="218"/>
    </location>
</feature>